<protein>
    <recommendedName>
        <fullName evidence="18">Very long-chain fatty acid transport protein</fullName>
    </recommendedName>
    <alternativeName>
        <fullName evidence="14">Long-chain-fatty-acid--CoA ligase</fullName>
    </alternativeName>
    <alternativeName>
        <fullName evidence="19">Very-long-chain acyl-CoA synthetase</fullName>
    </alternativeName>
</protein>
<evidence type="ECO:0000256" key="12">
    <source>
        <dbReference type="ARBA" id="ARBA00023140"/>
    </source>
</evidence>
<keyword evidence="4" id="KW-1003">Cell membrane</keyword>
<dbReference type="InterPro" id="IPR000873">
    <property type="entry name" value="AMP-dep_synth/lig_dom"/>
</dbReference>
<dbReference type="Pfam" id="PF00501">
    <property type="entry name" value="AMP-binding"/>
    <property type="match status" value="1"/>
</dbReference>
<evidence type="ECO:0000256" key="7">
    <source>
        <dbReference type="ARBA" id="ARBA00022741"/>
    </source>
</evidence>
<evidence type="ECO:0000256" key="16">
    <source>
        <dbReference type="ARBA" id="ARBA00048666"/>
    </source>
</evidence>
<gene>
    <name evidence="21" type="ORF">ILUMI_06243</name>
</gene>
<comment type="similarity">
    <text evidence="2">Belongs to the ATP-dependent AMP-binding enzyme family.</text>
</comment>
<dbReference type="GO" id="GO:0005524">
    <property type="term" value="F:ATP binding"/>
    <property type="evidence" value="ECO:0007669"/>
    <property type="project" value="UniProtKB-KW"/>
</dbReference>
<dbReference type="PANTHER" id="PTHR43107">
    <property type="entry name" value="LONG-CHAIN FATTY ACID TRANSPORT PROTEIN"/>
    <property type="match status" value="1"/>
</dbReference>
<evidence type="ECO:0000256" key="9">
    <source>
        <dbReference type="ARBA" id="ARBA00022989"/>
    </source>
</evidence>
<evidence type="ECO:0000256" key="14">
    <source>
        <dbReference type="ARBA" id="ARBA00041297"/>
    </source>
</evidence>
<keyword evidence="7" id="KW-0547">Nucleotide-binding</keyword>
<reference evidence="21" key="1">
    <citation type="submission" date="2019-08" db="EMBL/GenBank/DDBJ databases">
        <title>The genome of the North American firefly Photinus pyralis.</title>
        <authorList>
            <consortium name="Photinus pyralis genome working group"/>
            <person name="Fallon T.R."/>
            <person name="Sander Lower S.E."/>
            <person name="Weng J.-K."/>
        </authorList>
    </citation>
    <scope>NUCLEOTIDE SEQUENCE</scope>
    <source>
        <strain evidence="21">TRF0915ILg1</strain>
        <tissue evidence="21">Whole body</tissue>
    </source>
</reference>
<comment type="catalytic activity">
    <reaction evidence="13">
        <text>a very long-chain fatty acid + ATP + CoA = a very long-chain fatty acyl-CoA + AMP + diphosphate</text>
        <dbReference type="Rhea" id="RHEA:54536"/>
        <dbReference type="ChEBI" id="CHEBI:30616"/>
        <dbReference type="ChEBI" id="CHEBI:33019"/>
        <dbReference type="ChEBI" id="CHEBI:57287"/>
        <dbReference type="ChEBI" id="CHEBI:58950"/>
        <dbReference type="ChEBI" id="CHEBI:138261"/>
        <dbReference type="ChEBI" id="CHEBI:456215"/>
    </reaction>
    <physiologicalReaction direction="left-to-right" evidence="13">
        <dbReference type="Rhea" id="RHEA:54537"/>
    </physiologicalReaction>
</comment>
<evidence type="ECO:0000256" key="5">
    <source>
        <dbReference type="ARBA" id="ARBA00022598"/>
    </source>
</evidence>
<evidence type="ECO:0000256" key="2">
    <source>
        <dbReference type="ARBA" id="ARBA00006432"/>
    </source>
</evidence>
<dbReference type="GO" id="GO:0044539">
    <property type="term" value="P:long-chain fatty acid import into cell"/>
    <property type="evidence" value="ECO:0007669"/>
    <property type="project" value="TreeGrafter"/>
</dbReference>
<keyword evidence="5" id="KW-0436">Ligase</keyword>
<evidence type="ECO:0000256" key="4">
    <source>
        <dbReference type="ARBA" id="ARBA00022475"/>
    </source>
</evidence>
<evidence type="ECO:0000313" key="21">
    <source>
        <dbReference type="EMBL" id="KAF2899944.1"/>
    </source>
</evidence>
<keyword evidence="6" id="KW-0812">Transmembrane</keyword>
<name>A0A8K0D8V7_IGNLU</name>
<dbReference type="PROSITE" id="PS00455">
    <property type="entry name" value="AMP_BINDING"/>
    <property type="match status" value="1"/>
</dbReference>
<feature type="domain" description="AMP-dependent synthetase/ligase" evidence="20">
    <location>
        <begin position="2"/>
        <end position="324"/>
    </location>
</feature>
<accession>A0A8K0D8V7</accession>
<dbReference type="Gene3D" id="3.40.50.12780">
    <property type="entry name" value="N-terminal domain of ligase-like"/>
    <property type="match status" value="1"/>
</dbReference>
<dbReference type="InterPro" id="IPR042099">
    <property type="entry name" value="ANL_N_sf"/>
</dbReference>
<dbReference type="GO" id="GO:0005886">
    <property type="term" value="C:plasma membrane"/>
    <property type="evidence" value="ECO:0007669"/>
    <property type="project" value="UniProtKB-SubCell"/>
</dbReference>
<evidence type="ECO:0000256" key="11">
    <source>
        <dbReference type="ARBA" id="ARBA00023136"/>
    </source>
</evidence>
<evidence type="ECO:0000256" key="17">
    <source>
        <dbReference type="ARBA" id="ARBA00060276"/>
    </source>
</evidence>
<evidence type="ECO:0000256" key="13">
    <source>
        <dbReference type="ARBA" id="ARBA00036527"/>
    </source>
</evidence>
<dbReference type="PANTHER" id="PTHR43107:SF15">
    <property type="entry name" value="FATTY ACID TRANSPORT PROTEIN 3, ISOFORM A"/>
    <property type="match status" value="1"/>
</dbReference>
<evidence type="ECO:0000256" key="3">
    <source>
        <dbReference type="ARBA" id="ARBA00022448"/>
    </source>
</evidence>
<evidence type="ECO:0000256" key="8">
    <source>
        <dbReference type="ARBA" id="ARBA00022840"/>
    </source>
</evidence>
<comment type="catalytic activity">
    <reaction evidence="16">
        <text>tetracosanoate + ATP + CoA = tetracosanoyl-CoA + AMP + diphosphate</text>
        <dbReference type="Rhea" id="RHEA:33639"/>
        <dbReference type="ChEBI" id="CHEBI:30616"/>
        <dbReference type="ChEBI" id="CHEBI:31014"/>
        <dbReference type="ChEBI" id="CHEBI:33019"/>
        <dbReference type="ChEBI" id="CHEBI:57287"/>
        <dbReference type="ChEBI" id="CHEBI:65052"/>
        <dbReference type="ChEBI" id="CHEBI:456215"/>
    </reaction>
    <physiologicalReaction direction="left-to-right" evidence="16">
        <dbReference type="Rhea" id="RHEA:33640"/>
    </physiologicalReaction>
</comment>
<evidence type="ECO:0000256" key="10">
    <source>
        <dbReference type="ARBA" id="ARBA00023055"/>
    </source>
</evidence>
<keyword evidence="10" id="KW-0445">Lipid transport</keyword>
<dbReference type="GO" id="GO:0005789">
    <property type="term" value="C:endoplasmic reticulum membrane"/>
    <property type="evidence" value="ECO:0007669"/>
    <property type="project" value="TreeGrafter"/>
</dbReference>
<evidence type="ECO:0000256" key="18">
    <source>
        <dbReference type="ARBA" id="ARBA00068795"/>
    </source>
</evidence>
<keyword evidence="22" id="KW-1185">Reference proteome</keyword>
<comment type="subcellular location">
    <subcellularLocation>
        <location evidence="1">Cell membrane</location>
        <topology evidence="1">Multi-pass membrane protein</topology>
    </subcellularLocation>
    <subcellularLocation>
        <location evidence="15">Peroxisome membrane</location>
    </subcellularLocation>
</comment>
<dbReference type="Proteomes" id="UP000801492">
    <property type="component" value="Unassembled WGS sequence"/>
</dbReference>
<comment type="function">
    <text evidence="17">Acyl-CoA synthetase required for both the import of long chain fatty acids (LCFAs) (C14-C18) and the activation very long chain fatty acids (VLCFAs) (C20-C26) by esterification of the fatty acids into metabolically active CoA-thioesters for subsequent degradation or incorporation into phospholipids. The transport and fatty acyl-CoA synthetase activities are genetically separable and are thus independent activities. Esterifies VLCFAs in the peroxisome matrix. The VLCFAs are actively transported into peroxisomes by a PXA1-PXA2 heterodimeric transporter in the peroxisomal membrane.</text>
</comment>
<dbReference type="FunFam" id="3.40.50.12780:FF:000019">
    <property type="entry name" value="Long-chain fatty acid transporter"/>
    <property type="match status" value="1"/>
</dbReference>
<comment type="caution">
    <text evidence="21">The sequence shown here is derived from an EMBL/GenBank/DDBJ whole genome shotgun (WGS) entry which is preliminary data.</text>
</comment>
<keyword evidence="12" id="KW-0576">Peroxisome</keyword>
<keyword evidence="8" id="KW-0067">ATP-binding</keyword>
<organism evidence="21 22">
    <name type="scientific">Ignelater luminosus</name>
    <name type="common">Cucubano</name>
    <name type="synonym">Pyrophorus luminosus</name>
    <dbReference type="NCBI Taxonomy" id="2038154"/>
    <lineage>
        <taxon>Eukaryota</taxon>
        <taxon>Metazoa</taxon>
        <taxon>Ecdysozoa</taxon>
        <taxon>Arthropoda</taxon>
        <taxon>Hexapoda</taxon>
        <taxon>Insecta</taxon>
        <taxon>Pterygota</taxon>
        <taxon>Neoptera</taxon>
        <taxon>Endopterygota</taxon>
        <taxon>Coleoptera</taxon>
        <taxon>Polyphaga</taxon>
        <taxon>Elateriformia</taxon>
        <taxon>Elateroidea</taxon>
        <taxon>Elateridae</taxon>
        <taxon>Agrypninae</taxon>
        <taxon>Pyrophorini</taxon>
        <taxon>Ignelater</taxon>
    </lineage>
</organism>
<keyword evidence="3" id="KW-0813">Transport</keyword>
<dbReference type="InterPro" id="IPR020845">
    <property type="entry name" value="AMP-binding_CS"/>
</dbReference>
<dbReference type="OrthoDB" id="288590at2759"/>
<keyword evidence="11" id="KW-0472">Membrane</keyword>
<proteinExistence type="inferred from homology"/>
<dbReference type="GO" id="GO:0005324">
    <property type="term" value="F:long-chain fatty acid transmembrane transporter activity"/>
    <property type="evidence" value="ECO:0007669"/>
    <property type="project" value="TreeGrafter"/>
</dbReference>
<evidence type="ECO:0000256" key="19">
    <source>
        <dbReference type="ARBA" id="ARBA00078285"/>
    </source>
</evidence>
<evidence type="ECO:0000259" key="20">
    <source>
        <dbReference type="Pfam" id="PF00501"/>
    </source>
</evidence>
<dbReference type="AlphaFoldDB" id="A0A8K0D8V7"/>
<keyword evidence="9" id="KW-1133">Transmembrane helix</keyword>
<evidence type="ECO:0000313" key="22">
    <source>
        <dbReference type="Proteomes" id="UP000801492"/>
    </source>
</evidence>
<evidence type="ECO:0000256" key="1">
    <source>
        <dbReference type="ARBA" id="ARBA00004651"/>
    </source>
</evidence>
<sequence length="445" mass="49757">ADEFANKVAKYFKSKGFQKGDCVALLLENRPEYPCIWIGLAKIGVVTSLINTNLVSDPLLHSLKVCKCKAVIFGSNNGEAIRNIMPNLTSLKLYQFNEETKESKKILPGCQDLRTELDNVTSKPLEKESHLGIKDPLVYIYTSGTTGLPKAAVITNVRFMFMAMAVYCLARLNTKDIVYNPLPLYHTAGGMLGVGQTLLKGITLAIRKKFSASNYWKDCAKHNCTVAQYVGEICRYVLAAPQNQPVEHNVRAIFGNGLRPQIWSEFVKKFNIRHVFEVYGATEGISNMINIDNTVGCVGFVPRYCRWAYPVTLIKCDEATGEPIRNKKGHCIECDVNEAGLIIGKINPKKGVFNFKGYSDEKATEKKILQNVFRDGDMYFNSGDILYGDEFGNFFFKDRTGDTFRWKGENVSTSEIEAVISNIVHLNDAVVFGVEVNLTHYNSDA</sequence>
<dbReference type="SUPFAM" id="SSF56801">
    <property type="entry name" value="Acetyl-CoA synthetase-like"/>
    <property type="match status" value="1"/>
</dbReference>
<dbReference type="EMBL" id="VTPC01002510">
    <property type="protein sequence ID" value="KAF2899944.1"/>
    <property type="molecule type" value="Genomic_DNA"/>
</dbReference>
<evidence type="ECO:0000256" key="15">
    <source>
        <dbReference type="ARBA" id="ARBA00046271"/>
    </source>
</evidence>
<feature type="non-terminal residue" evidence="21">
    <location>
        <position position="445"/>
    </location>
</feature>
<dbReference type="GO" id="GO:0004467">
    <property type="term" value="F:long-chain fatty acid-CoA ligase activity"/>
    <property type="evidence" value="ECO:0007669"/>
    <property type="project" value="TreeGrafter"/>
</dbReference>
<dbReference type="GO" id="GO:0005778">
    <property type="term" value="C:peroxisomal membrane"/>
    <property type="evidence" value="ECO:0007669"/>
    <property type="project" value="UniProtKB-SubCell"/>
</dbReference>
<evidence type="ECO:0000256" key="6">
    <source>
        <dbReference type="ARBA" id="ARBA00022692"/>
    </source>
</evidence>